<dbReference type="EMBL" id="JANATA010000018">
    <property type="protein sequence ID" value="MCP3429279.1"/>
    <property type="molecule type" value="Genomic_DNA"/>
</dbReference>
<comment type="caution">
    <text evidence="1">The sequence shown here is derived from an EMBL/GenBank/DDBJ whole genome shotgun (WGS) entry which is preliminary data.</text>
</comment>
<sequence>MIISVPYKTSEVLAKKIKRTLVDNSSVFLASQEQDNFADEQLADSPKASTTHQVPFTSSPVIELLANKQSPCLHAVSSPLDWVSIVFRFPQILSFPRGHGEPVVIAPGYFTDKRSLELLAQLLKYLNYSVYQLELTIKPSDLEKYLAAVTKEICGLYTKAQQPISLIGCSFGNLLCAELQEKLPEIIGQVVMIGKTSPLKAQQSAQVEMRTTFIHANQERFGTCINTDMCVQITHALAPSTYKFFQK</sequence>
<name>A0AA42BM53_9ALTE</name>
<dbReference type="Gene3D" id="3.40.50.1820">
    <property type="entry name" value="alpha/beta hydrolase"/>
    <property type="match status" value="1"/>
</dbReference>
<gene>
    <name evidence="1" type="ORF">NLF92_10015</name>
</gene>
<reference evidence="1" key="1">
    <citation type="submission" date="2022-07" db="EMBL/GenBank/DDBJ databases">
        <title>Characterization of the Novel Bacterium Alteromonas immobilis LMIT006 and Alteromonas gregis LMIT007.</title>
        <authorList>
            <person name="Lin X."/>
        </authorList>
    </citation>
    <scope>NUCLEOTIDE SEQUENCE</scope>
    <source>
        <strain evidence="1">LMIT007</strain>
    </source>
</reference>
<protein>
    <recommendedName>
        <fullName evidence="3">Alpha/beta hydrolase</fullName>
    </recommendedName>
</protein>
<dbReference type="SUPFAM" id="SSF53474">
    <property type="entry name" value="alpha/beta-Hydrolases"/>
    <property type="match status" value="1"/>
</dbReference>
<dbReference type="RefSeq" id="WP_254101418.1">
    <property type="nucleotide sequence ID" value="NZ_JANATA010000018.1"/>
</dbReference>
<accession>A0AA42BM53</accession>
<evidence type="ECO:0008006" key="3">
    <source>
        <dbReference type="Google" id="ProtNLM"/>
    </source>
</evidence>
<dbReference type="InterPro" id="IPR029058">
    <property type="entry name" value="AB_hydrolase_fold"/>
</dbReference>
<keyword evidence="2" id="KW-1185">Reference proteome</keyword>
<proteinExistence type="predicted"/>
<organism evidence="1 2">
    <name type="scientific">Opacimonas viscosa</name>
    <dbReference type="NCBI Taxonomy" id="2961944"/>
    <lineage>
        <taxon>Bacteria</taxon>
        <taxon>Pseudomonadati</taxon>
        <taxon>Pseudomonadota</taxon>
        <taxon>Gammaproteobacteria</taxon>
        <taxon>Alteromonadales</taxon>
        <taxon>Alteromonadaceae</taxon>
        <taxon>Opacimonas</taxon>
    </lineage>
</organism>
<dbReference type="Proteomes" id="UP001165413">
    <property type="component" value="Unassembled WGS sequence"/>
</dbReference>
<evidence type="ECO:0000313" key="1">
    <source>
        <dbReference type="EMBL" id="MCP3429279.1"/>
    </source>
</evidence>
<dbReference type="AlphaFoldDB" id="A0AA42BM53"/>
<evidence type="ECO:0000313" key="2">
    <source>
        <dbReference type="Proteomes" id="UP001165413"/>
    </source>
</evidence>